<evidence type="ECO:0000256" key="1">
    <source>
        <dbReference type="ARBA" id="ARBA00002521"/>
    </source>
</evidence>
<evidence type="ECO:0000256" key="5">
    <source>
        <dbReference type="ARBA" id="ARBA00022801"/>
    </source>
</evidence>
<dbReference type="OrthoDB" id="9802055at2"/>
<dbReference type="PROSITE" id="PS00680">
    <property type="entry name" value="MAP_1"/>
    <property type="match status" value="1"/>
</dbReference>
<comment type="caution">
    <text evidence="9">The sequence shown here is derived from an EMBL/GenBank/DDBJ whole genome shotgun (WGS) entry which is preliminary data.</text>
</comment>
<comment type="function">
    <text evidence="1 6">Removes the N-terminal methionine from nascent proteins. The N-terminal methionine is often cleaved when the second residue in the primary sequence is small and uncharged (Met-Ala-, Cys, Gly, Pro, Ser, Thr, or Val). Requires deformylation of the N(alpha)-formylated initiator methionine before it can be hydrolyzed.</text>
</comment>
<evidence type="ECO:0000256" key="6">
    <source>
        <dbReference type="HAMAP-Rule" id="MF_01974"/>
    </source>
</evidence>
<dbReference type="PRINTS" id="PR00599">
    <property type="entry name" value="MAPEPTIDASE"/>
</dbReference>
<dbReference type="SUPFAM" id="SSF55920">
    <property type="entry name" value="Creatinase/aminopeptidase"/>
    <property type="match status" value="1"/>
</dbReference>
<evidence type="ECO:0000313" key="9">
    <source>
        <dbReference type="EMBL" id="KAA0258452.1"/>
    </source>
</evidence>
<feature type="binding site" evidence="6">
    <location>
        <position position="105"/>
    </location>
    <ligand>
        <name>a divalent metal cation</name>
        <dbReference type="ChEBI" id="CHEBI:60240"/>
        <label>2</label>
        <note>catalytic</note>
    </ligand>
</feature>
<dbReference type="GO" id="GO:0004239">
    <property type="term" value="F:initiator methionyl aminopeptidase activity"/>
    <property type="evidence" value="ECO:0007669"/>
    <property type="project" value="UniProtKB-UniRule"/>
</dbReference>
<feature type="binding site" evidence="6">
    <location>
        <position position="77"/>
    </location>
    <ligand>
        <name>substrate</name>
    </ligand>
</feature>
<dbReference type="GO" id="GO:0005829">
    <property type="term" value="C:cytosol"/>
    <property type="evidence" value="ECO:0007669"/>
    <property type="project" value="TreeGrafter"/>
</dbReference>
<protein>
    <recommendedName>
        <fullName evidence="6 7">Methionine aminopeptidase</fullName>
        <shortName evidence="6">MAP</shortName>
        <shortName evidence="6">MetAP</shortName>
        <ecNumber evidence="6 7">3.4.11.18</ecNumber>
    </recommendedName>
    <alternativeName>
        <fullName evidence="6">Peptidase M</fullName>
    </alternativeName>
</protein>
<dbReference type="EMBL" id="VFJB01000004">
    <property type="protein sequence ID" value="KAA0258452.1"/>
    <property type="molecule type" value="Genomic_DNA"/>
</dbReference>
<feature type="binding site" evidence="6">
    <location>
        <position position="105"/>
    </location>
    <ligand>
        <name>a divalent metal cation</name>
        <dbReference type="ChEBI" id="CHEBI:60240"/>
        <label>1</label>
    </ligand>
</feature>
<feature type="binding site" evidence="6">
    <location>
        <position position="168"/>
    </location>
    <ligand>
        <name>a divalent metal cation</name>
        <dbReference type="ChEBI" id="CHEBI:60240"/>
        <label>2</label>
        <note>catalytic</note>
    </ligand>
</feature>
<comment type="cofactor">
    <cofactor evidence="6">
        <name>Co(2+)</name>
        <dbReference type="ChEBI" id="CHEBI:48828"/>
    </cofactor>
    <cofactor evidence="6">
        <name>Zn(2+)</name>
        <dbReference type="ChEBI" id="CHEBI:29105"/>
    </cofactor>
    <cofactor evidence="6">
        <name>Mn(2+)</name>
        <dbReference type="ChEBI" id="CHEBI:29035"/>
    </cofactor>
    <cofactor evidence="6">
        <name>Fe(2+)</name>
        <dbReference type="ChEBI" id="CHEBI:29033"/>
    </cofactor>
    <text evidence="6">Binds 2 divalent metal cations per subunit. Has a high-affinity and a low affinity metal-binding site. The true nature of the physiological cofactor is under debate. The enzyme is active with cobalt, zinc, manganese or divalent iron ions. Most likely, methionine aminopeptidases function as mononuclear Fe(2+)-metalloproteases under physiological conditions, and the catalytically relevant metal-binding site has been assigned to the histidine-containing high-affinity site.</text>
</comment>
<gene>
    <name evidence="6 9" type="primary">map</name>
    <name evidence="9" type="ORF">FHQ18_04645</name>
</gene>
<comment type="subunit">
    <text evidence="6">Monomer.</text>
</comment>
<dbReference type="Proteomes" id="UP000322876">
    <property type="component" value="Unassembled WGS sequence"/>
</dbReference>
<feature type="binding site" evidence="6">
    <location>
        <position position="175"/>
    </location>
    <ligand>
        <name>substrate</name>
    </ligand>
</feature>
<keyword evidence="2 6" id="KW-0031">Aminopeptidase</keyword>
<dbReference type="NCBIfam" id="TIGR00500">
    <property type="entry name" value="met_pdase_I"/>
    <property type="match status" value="1"/>
</dbReference>
<reference evidence="9 10" key="1">
    <citation type="submission" date="2019-06" db="EMBL/GenBank/DDBJ databases">
        <title>Genomic insights into carbon and energy metabolism of Deferribacter autotrophicus revealed new metabolic traits in the phylum Deferribacteres.</title>
        <authorList>
            <person name="Slobodkin A.I."/>
            <person name="Slobodkina G.B."/>
            <person name="Allioux M."/>
            <person name="Alain K."/>
            <person name="Jebbar M."/>
            <person name="Shadrin V."/>
            <person name="Kublanov I.V."/>
            <person name="Toshchakov S.V."/>
            <person name="Bonch-Osmolovskaya E.A."/>
        </authorList>
    </citation>
    <scope>NUCLEOTIDE SEQUENCE [LARGE SCALE GENOMIC DNA]</scope>
    <source>
        <strain evidence="9 10">SL50</strain>
    </source>
</reference>
<dbReference type="PANTHER" id="PTHR43330">
    <property type="entry name" value="METHIONINE AMINOPEPTIDASE"/>
    <property type="match status" value="1"/>
</dbReference>
<dbReference type="InterPro" id="IPR000994">
    <property type="entry name" value="Pept_M24"/>
</dbReference>
<keyword evidence="5 6" id="KW-0378">Hydrolase</keyword>
<evidence type="ECO:0000256" key="4">
    <source>
        <dbReference type="ARBA" id="ARBA00022723"/>
    </source>
</evidence>
<evidence type="ECO:0000256" key="7">
    <source>
        <dbReference type="RuleBase" id="RU003653"/>
    </source>
</evidence>
<comment type="similarity">
    <text evidence="6">Belongs to the peptidase M24A family. Methionine aminopeptidase type 1 subfamily.</text>
</comment>
<keyword evidence="3 6" id="KW-0645">Protease</keyword>
<proteinExistence type="inferred from homology"/>
<dbReference type="HAMAP" id="MF_01974">
    <property type="entry name" value="MetAP_1"/>
    <property type="match status" value="1"/>
</dbReference>
<feature type="binding site" evidence="6">
    <location>
        <position position="201"/>
    </location>
    <ligand>
        <name>a divalent metal cation</name>
        <dbReference type="ChEBI" id="CHEBI:60240"/>
        <label>2</label>
        <note>catalytic</note>
    </ligand>
</feature>
<dbReference type="Gene3D" id="3.90.230.10">
    <property type="entry name" value="Creatinase/methionine aminopeptidase superfamily"/>
    <property type="match status" value="1"/>
</dbReference>
<name>A0A5A8F832_9BACT</name>
<dbReference type="PANTHER" id="PTHR43330:SF27">
    <property type="entry name" value="METHIONINE AMINOPEPTIDASE"/>
    <property type="match status" value="1"/>
</dbReference>
<comment type="catalytic activity">
    <reaction evidence="6 7">
        <text>Release of N-terminal amino acids, preferentially methionine, from peptides and arylamides.</text>
        <dbReference type="EC" id="3.4.11.18"/>
    </reaction>
</comment>
<accession>A0A5A8F832</accession>
<dbReference type="RefSeq" id="WP_149266008.1">
    <property type="nucleotide sequence ID" value="NZ_VFJB01000004.1"/>
</dbReference>
<dbReference type="Pfam" id="PF00557">
    <property type="entry name" value="Peptidase_M24"/>
    <property type="match status" value="1"/>
</dbReference>
<dbReference type="GO" id="GO:0046872">
    <property type="term" value="F:metal ion binding"/>
    <property type="evidence" value="ECO:0007669"/>
    <property type="project" value="UniProtKB-UniRule"/>
</dbReference>
<dbReference type="AlphaFoldDB" id="A0A5A8F832"/>
<evidence type="ECO:0000313" key="10">
    <source>
        <dbReference type="Proteomes" id="UP000322876"/>
    </source>
</evidence>
<dbReference type="CDD" id="cd01086">
    <property type="entry name" value="MetAP1"/>
    <property type="match status" value="1"/>
</dbReference>
<keyword evidence="10" id="KW-1185">Reference proteome</keyword>
<evidence type="ECO:0000259" key="8">
    <source>
        <dbReference type="Pfam" id="PF00557"/>
    </source>
</evidence>
<organism evidence="9 10">
    <name type="scientific">Deferribacter autotrophicus</name>
    <dbReference type="NCBI Taxonomy" id="500465"/>
    <lineage>
        <taxon>Bacteria</taxon>
        <taxon>Pseudomonadati</taxon>
        <taxon>Deferribacterota</taxon>
        <taxon>Deferribacteres</taxon>
        <taxon>Deferribacterales</taxon>
        <taxon>Deferribacteraceae</taxon>
        <taxon>Deferribacter</taxon>
    </lineage>
</organism>
<dbReference type="GO" id="GO:0070006">
    <property type="term" value="F:metalloaminopeptidase activity"/>
    <property type="evidence" value="ECO:0007669"/>
    <property type="project" value="UniProtKB-UniRule"/>
</dbReference>
<feature type="domain" description="Peptidase M24" evidence="8">
    <location>
        <begin position="11"/>
        <end position="239"/>
    </location>
</feature>
<dbReference type="InterPro" id="IPR002467">
    <property type="entry name" value="Pept_M24A_MAP1"/>
</dbReference>
<feature type="binding site" evidence="6">
    <location>
        <position position="232"/>
    </location>
    <ligand>
        <name>a divalent metal cation</name>
        <dbReference type="ChEBI" id="CHEBI:60240"/>
        <label>1</label>
    </ligand>
</feature>
<evidence type="ECO:0000256" key="3">
    <source>
        <dbReference type="ARBA" id="ARBA00022670"/>
    </source>
</evidence>
<keyword evidence="4 6" id="KW-0479">Metal-binding</keyword>
<dbReference type="InterPro" id="IPR001714">
    <property type="entry name" value="Pept_M24_MAP"/>
</dbReference>
<sequence length="247" mass="27203">MVILKSKAEIEKIRKACIIVKEVLEKLESIVKPGIKTKDIDKFAEDIINKRSAIPSFKNYRGYPAATCVSVNEVIVHGIPSDYVLKEGDIVSVDVGVYKDGFHGDAARTYMVGNVSDEAKMLVEVTKNSFFEGIKKAKIGNRLLDISHSIQSYVEKHGFNVVRDFFGHGIGRNLHEDPTIPNFGKPNRGVKLRAGMVLAIEPMVVIGNYEVVTLDDGWTAVTKDGSLAAHYENTIALTDNGVEILTL</sequence>
<dbReference type="GO" id="GO:0006508">
    <property type="term" value="P:proteolysis"/>
    <property type="evidence" value="ECO:0007669"/>
    <property type="project" value="UniProtKB-KW"/>
</dbReference>
<evidence type="ECO:0000256" key="2">
    <source>
        <dbReference type="ARBA" id="ARBA00022438"/>
    </source>
</evidence>
<feature type="binding site" evidence="6">
    <location>
        <position position="94"/>
    </location>
    <ligand>
        <name>a divalent metal cation</name>
        <dbReference type="ChEBI" id="CHEBI:60240"/>
        <label>1</label>
    </ligand>
</feature>
<dbReference type="InterPro" id="IPR036005">
    <property type="entry name" value="Creatinase/aminopeptidase-like"/>
</dbReference>
<feature type="binding site" evidence="6">
    <location>
        <position position="232"/>
    </location>
    <ligand>
        <name>a divalent metal cation</name>
        <dbReference type="ChEBI" id="CHEBI:60240"/>
        <label>2</label>
        <note>catalytic</note>
    </ligand>
</feature>
<dbReference type="EC" id="3.4.11.18" evidence="6 7"/>